<evidence type="ECO:0000313" key="3">
    <source>
        <dbReference type="EMBL" id="MEF3835384.1"/>
    </source>
</evidence>
<organism evidence="3 4">
    <name type="scientific">Flavivirga spongiicola</name>
    <dbReference type="NCBI Taxonomy" id="421621"/>
    <lineage>
        <taxon>Bacteria</taxon>
        <taxon>Pseudomonadati</taxon>
        <taxon>Bacteroidota</taxon>
        <taxon>Flavobacteriia</taxon>
        <taxon>Flavobacteriales</taxon>
        <taxon>Flavobacteriaceae</taxon>
        <taxon>Flavivirga</taxon>
    </lineage>
</organism>
<comment type="caution">
    <text evidence="3">The sequence shown here is derived from an EMBL/GenBank/DDBJ whole genome shotgun (WGS) entry which is preliminary data.</text>
</comment>
<evidence type="ECO:0000313" key="4">
    <source>
        <dbReference type="Proteomes" id="UP001337305"/>
    </source>
</evidence>
<evidence type="ECO:0000259" key="2">
    <source>
        <dbReference type="Pfam" id="PF18962"/>
    </source>
</evidence>
<dbReference type="NCBIfam" id="TIGR04183">
    <property type="entry name" value="Por_Secre_tail"/>
    <property type="match status" value="1"/>
</dbReference>
<reference evidence="3 4" key="1">
    <citation type="submission" date="2022-09" db="EMBL/GenBank/DDBJ databases">
        <title>Genome sequencing of Flavivirga sp. MEBiC05379.</title>
        <authorList>
            <person name="Oh H.-M."/>
            <person name="Kwon K.K."/>
            <person name="Park M.J."/>
            <person name="Yang S.-H."/>
        </authorList>
    </citation>
    <scope>NUCLEOTIDE SEQUENCE [LARGE SCALE GENOMIC DNA]</scope>
    <source>
        <strain evidence="3 4">MEBiC05379</strain>
    </source>
</reference>
<proteinExistence type="predicted"/>
<name>A0ABU7XXC0_9FLAO</name>
<dbReference type="Proteomes" id="UP001337305">
    <property type="component" value="Unassembled WGS sequence"/>
</dbReference>
<accession>A0ABU7XXC0</accession>
<feature type="domain" description="Secretion system C-terminal sorting" evidence="2">
    <location>
        <begin position="214"/>
        <end position="273"/>
    </location>
</feature>
<protein>
    <submittedName>
        <fullName evidence="3">T9SS type A sorting domain-containing protein</fullName>
    </submittedName>
</protein>
<dbReference type="RefSeq" id="WP_303307671.1">
    <property type="nucleotide sequence ID" value="NZ_JAODOP010000004.1"/>
</dbReference>
<evidence type="ECO:0000256" key="1">
    <source>
        <dbReference type="ARBA" id="ARBA00022729"/>
    </source>
</evidence>
<sequence>MKKNYLLITLFIFQISFINAQIKLVHWFGTNTSTETYPRSGSALSSELTTAAENYNGLNTYADNRNVWNNPSTDATVDPNTSPYLSYELTTNSDVEFDRFVIGGAAAVGGSVQLQLRWSVDSYASSLGDFTPLNSGYQLFSIDLSSASSVSTGTVEFRVYFYNASGNIFNPGYYSYSSPDGTPASYGDTAQAVSIWAKESILGLDSFNKINVELYPNPTSERIKISGLKNTENYNIYNILGLKVKEGNISNKQEINIQNLKRGLYFIQLESGSIIKFMKE</sequence>
<gene>
    <name evidence="3" type="ORF">N1F79_19835</name>
</gene>
<dbReference type="InterPro" id="IPR026444">
    <property type="entry name" value="Secre_tail"/>
</dbReference>
<keyword evidence="4" id="KW-1185">Reference proteome</keyword>
<dbReference type="EMBL" id="JAODOP010000004">
    <property type="protein sequence ID" value="MEF3835384.1"/>
    <property type="molecule type" value="Genomic_DNA"/>
</dbReference>
<keyword evidence="1" id="KW-0732">Signal</keyword>
<dbReference type="Pfam" id="PF18962">
    <property type="entry name" value="Por_Secre_tail"/>
    <property type="match status" value="1"/>
</dbReference>